<dbReference type="EC" id="4.3.1.3" evidence="2"/>
<reference evidence="2 3" key="1">
    <citation type="submission" date="2018-06" db="EMBL/GenBank/DDBJ databases">
        <authorList>
            <consortium name="Pathogen Informatics"/>
            <person name="Doyle S."/>
        </authorList>
    </citation>
    <scope>NUCLEOTIDE SEQUENCE [LARGE SCALE GENOMIC DNA]</scope>
    <source>
        <strain evidence="2 3">NCTC12195</strain>
    </source>
</reference>
<dbReference type="SUPFAM" id="SSF48557">
    <property type="entry name" value="L-aspartase-like"/>
    <property type="match status" value="1"/>
</dbReference>
<accession>A0A380F9U0</accession>
<evidence type="ECO:0000256" key="1">
    <source>
        <dbReference type="ARBA" id="ARBA00023239"/>
    </source>
</evidence>
<dbReference type="EMBL" id="UHDK01000001">
    <property type="protein sequence ID" value="SUM30972.1"/>
    <property type="molecule type" value="Genomic_DNA"/>
</dbReference>
<dbReference type="InterPro" id="IPR008948">
    <property type="entry name" value="L-Aspartase-like"/>
</dbReference>
<dbReference type="Gene3D" id="1.20.200.10">
    <property type="entry name" value="Fumarase/aspartase (Central domain)"/>
    <property type="match status" value="1"/>
</dbReference>
<evidence type="ECO:0000313" key="2">
    <source>
        <dbReference type="EMBL" id="SUM30972.1"/>
    </source>
</evidence>
<sequence length="81" mass="9352">MGTIASRHGYQIIENARRVLAIEAIIGLQAVEYKDIDKLSPKTYDKFQTLRHICPSITEDRQFHKDIEAVAQYLRDAAYNE</sequence>
<keyword evidence="1 2" id="KW-0456">Lyase</keyword>
<dbReference type="GO" id="GO:0004397">
    <property type="term" value="F:histidine ammonia-lyase activity"/>
    <property type="evidence" value="ECO:0007669"/>
    <property type="project" value="UniProtKB-EC"/>
</dbReference>
<dbReference type="Proteomes" id="UP000255277">
    <property type="component" value="Unassembled WGS sequence"/>
</dbReference>
<dbReference type="AlphaFoldDB" id="A0A380F9U0"/>
<gene>
    <name evidence="2" type="primary">hutH_1</name>
    <name evidence="2" type="ORF">NCTC12195_00377</name>
</gene>
<proteinExistence type="predicted"/>
<protein>
    <submittedName>
        <fullName evidence="2">Histidine ammonia-lyase</fullName>
        <ecNumber evidence="2">4.3.1.3</ecNumber>
    </submittedName>
</protein>
<organism evidence="2 3">
    <name type="scientific">Staphylococcus gallinarum</name>
    <dbReference type="NCBI Taxonomy" id="1293"/>
    <lineage>
        <taxon>Bacteria</taxon>
        <taxon>Bacillati</taxon>
        <taxon>Bacillota</taxon>
        <taxon>Bacilli</taxon>
        <taxon>Bacillales</taxon>
        <taxon>Staphylococcaceae</taxon>
        <taxon>Staphylococcus</taxon>
    </lineage>
</organism>
<name>A0A380F9U0_STAGA</name>
<evidence type="ECO:0000313" key="3">
    <source>
        <dbReference type="Proteomes" id="UP000255277"/>
    </source>
</evidence>